<proteinExistence type="predicted"/>
<dbReference type="KEGG" id="pgis:I6I06_20600"/>
<feature type="signal peptide" evidence="1">
    <location>
        <begin position="1"/>
        <end position="20"/>
    </location>
</feature>
<protein>
    <submittedName>
        <fullName evidence="3">DUF1311 domain-containing protein</fullName>
    </submittedName>
</protein>
<dbReference type="Pfam" id="PF07007">
    <property type="entry name" value="LprI"/>
    <property type="match status" value="1"/>
</dbReference>
<reference evidence="3 4" key="1">
    <citation type="submission" date="2020-12" db="EMBL/GenBank/DDBJ databases">
        <title>FDA dAtabase for Regulatory Grade micrObial Sequences (FDA-ARGOS): Supporting development and validation of Infectious Disease Dx tests.</title>
        <authorList>
            <person name="Nelson B."/>
            <person name="Plummer A."/>
            <person name="Tallon L."/>
            <person name="Sadzewicz L."/>
            <person name="Zhao X."/>
            <person name="Boylan J."/>
            <person name="Ott S."/>
            <person name="Bowen H."/>
            <person name="Vavikolanu K."/>
            <person name="Mehta A."/>
            <person name="Aluvathingal J."/>
            <person name="Nadendla S."/>
            <person name="Myers T."/>
            <person name="Yan Y."/>
            <person name="Sichtig H."/>
        </authorList>
    </citation>
    <scope>NUCLEOTIDE SEQUENCE [LARGE SCALE GENOMIC DNA]</scope>
    <source>
        <strain evidence="3 4">FDAARGOS_1049</strain>
    </source>
</reference>
<dbReference type="InterPro" id="IPR009739">
    <property type="entry name" value="LprI-like_N"/>
</dbReference>
<evidence type="ECO:0000256" key="1">
    <source>
        <dbReference type="SAM" id="SignalP"/>
    </source>
</evidence>
<keyword evidence="4" id="KW-1185">Reference proteome</keyword>
<feature type="chain" id="PRO_5032852844" evidence="1">
    <location>
        <begin position="21"/>
        <end position="191"/>
    </location>
</feature>
<evidence type="ECO:0000313" key="4">
    <source>
        <dbReference type="Proteomes" id="UP000595610"/>
    </source>
</evidence>
<dbReference type="PANTHER" id="PTHR39176">
    <property type="entry name" value="PERIPLASMIC PROTEIN-RELATED"/>
    <property type="match status" value="1"/>
</dbReference>
<dbReference type="PANTHER" id="PTHR39176:SF1">
    <property type="entry name" value="PERIPLASMIC PROTEIN"/>
    <property type="match status" value="1"/>
</dbReference>
<evidence type="ECO:0000313" key="3">
    <source>
        <dbReference type="EMBL" id="QQC67347.1"/>
    </source>
</evidence>
<dbReference type="Proteomes" id="UP000595610">
    <property type="component" value="Chromosome 2"/>
</dbReference>
<accession>A0A7T4N8U9</accession>
<keyword evidence="1" id="KW-0732">Signal</keyword>
<dbReference type="Gene3D" id="1.20.1270.180">
    <property type="match status" value="1"/>
</dbReference>
<sequence>MTMRIFMLFALWVFSSLAGASTLCTSKITRELETCARSNFEVSDRQLNSAYKMLASRLQGGDAQTLLKAQRAWLAYEEKTCQGAYDVTSPGEESGIDKWTCLDGITKNRTRELQYLESGTGLDDFFYAVDVVAKYYESGNRGRFIDKLAARALVDDEQDWNSYVTENCKLAASRFSEEKKDCMARQTFYRY</sequence>
<dbReference type="EMBL" id="CP066076">
    <property type="protein sequence ID" value="QQC67347.1"/>
    <property type="molecule type" value="Genomic_DNA"/>
</dbReference>
<organism evidence="3 4">
    <name type="scientific">Paraburkholderia ginsengisoli</name>
    <dbReference type="NCBI Taxonomy" id="311231"/>
    <lineage>
        <taxon>Bacteria</taxon>
        <taxon>Pseudomonadati</taxon>
        <taxon>Pseudomonadota</taxon>
        <taxon>Betaproteobacteria</taxon>
        <taxon>Burkholderiales</taxon>
        <taxon>Burkholderiaceae</taxon>
        <taxon>Paraburkholderia</taxon>
    </lineage>
</organism>
<dbReference type="RefSeq" id="WP_052400527.1">
    <property type="nucleotide sequence ID" value="NZ_CP066076.1"/>
</dbReference>
<feature type="domain" description="Lysozyme inhibitor LprI-like N-terminal" evidence="2">
    <location>
        <begin position="28"/>
        <end position="113"/>
    </location>
</feature>
<evidence type="ECO:0000259" key="2">
    <source>
        <dbReference type="Pfam" id="PF07007"/>
    </source>
</evidence>
<dbReference type="AlphaFoldDB" id="A0A7T4N8U9"/>
<name>A0A7T4N8U9_9BURK</name>
<gene>
    <name evidence="3" type="ORF">I6I06_20600</name>
</gene>